<sequence>MAATLRSLGIKTRTCRRAVRELRSYEEEVEKEAAKTAAMKESGADPYDLKQQENVLAESRMMIPDCHKRLEATLAELEATLAELKESGEQGDEIGEAESVITEVETVFEQLEDQLTSQVKSVGEGLTKNGISRNRRKPELPNSRFYLCRS</sequence>
<dbReference type="FunFam" id="1.20.58.90:FF:000011">
    <property type="entry name" value="Tubulin-specific chaperone A"/>
    <property type="match status" value="1"/>
</dbReference>
<dbReference type="InterPro" id="IPR036126">
    <property type="entry name" value="TBCA_sf"/>
</dbReference>
<dbReference type="InterPro" id="IPR004226">
    <property type="entry name" value="TBCA"/>
</dbReference>
<dbReference type="GO" id="GO:0005874">
    <property type="term" value="C:microtubule"/>
    <property type="evidence" value="ECO:0007669"/>
    <property type="project" value="UniProtKB-KW"/>
</dbReference>
<dbReference type="eggNOG" id="KOG3470">
    <property type="taxonomic scope" value="Eukaryota"/>
</dbReference>
<dbReference type="Gene3D" id="1.20.58.90">
    <property type="match status" value="1"/>
</dbReference>
<accession>M7Z6L7</accession>
<dbReference type="STRING" id="4572.M7Z6L7"/>
<dbReference type="PANTHER" id="PTHR21500:SF4">
    <property type="entry name" value="TUBULIN-SPECIFIC CHAPERONE A"/>
    <property type="match status" value="1"/>
</dbReference>
<dbReference type="GO" id="GO:0007023">
    <property type="term" value="P:post-chaperonin tubulin folding pathway"/>
    <property type="evidence" value="ECO:0007669"/>
    <property type="project" value="UniProtKB-UniRule"/>
</dbReference>
<proteinExistence type="inferred from homology"/>
<evidence type="ECO:0000256" key="1">
    <source>
        <dbReference type="ARBA" id="ARBA00006806"/>
    </source>
</evidence>
<evidence type="ECO:0000313" key="4">
    <source>
        <dbReference type="EMBL" id="EMS58838.1"/>
    </source>
</evidence>
<dbReference type="SUPFAM" id="SSF46988">
    <property type="entry name" value="Tubulin chaperone cofactor A"/>
    <property type="match status" value="1"/>
</dbReference>
<name>M7Z6L7_TRIUA</name>
<dbReference type="GO" id="GO:0048487">
    <property type="term" value="F:beta-tubulin binding"/>
    <property type="evidence" value="ECO:0007669"/>
    <property type="project" value="InterPro"/>
</dbReference>
<keyword evidence="3" id="KW-0963">Cytoplasm</keyword>
<keyword evidence="3" id="KW-0493">Microtubule</keyword>
<dbReference type="PANTHER" id="PTHR21500">
    <property type="entry name" value="TUBULIN-SPECIFIC CHAPERONE A"/>
    <property type="match status" value="1"/>
</dbReference>
<protein>
    <recommendedName>
        <fullName evidence="3">Tubulin-specific chaperone A</fullName>
    </recommendedName>
</protein>
<dbReference type="GO" id="GO:0007021">
    <property type="term" value="P:tubulin complex assembly"/>
    <property type="evidence" value="ECO:0007669"/>
    <property type="project" value="UniProtKB-UniRule"/>
</dbReference>
<comment type="subunit">
    <text evidence="3">Supercomplex made of cofactors A to E. Cofactors A and D function by capturing and stabilizing tubulin in a quasi-native conformation. Cofactor E binds to the cofactor D-tubulin complex; interaction with cofactor C then causes the release of tubulin polypeptides that are committed to the native state.</text>
</comment>
<dbReference type="GO" id="GO:0005829">
    <property type="term" value="C:cytosol"/>
    <property type="evidence" value="ECO:0007669"/>
    <property type="project" value="TreeGrafter"/>
</dbReference>
<comment type="subcellular location">
    <subcellularLocation>
        <location evidence="3">Cytoplasm</location>
        <location evidence="3">Cytoskeleton</location>
    </subcellularLocation>
</comment>
<dbReference type="Pfam" id="PF02970">
    <property type="entry name" value="TBCA"/>
    <property type="match status" value="1"/>
</dbReference>
<reference evidence="4" key="1">
    <citation type="journal article" date="2013" name="Nature">
        <title>Draft genome of the wheat A-genome progenitor Triticum urartu.</title>
        <authorList>
            <person name="Ling H.Q."/>
            <person name="Zhao S."/>
            <person name="Liu D."/>
            <person name="Wang J."/>
            <person name="Sun H."/>
            <person name="Zhang C."/>
            <person name="Fan H."/>
            <person name="Li D."/>
            <person name="Dong L."/>
            <person name="Tao Y."/>
            <person name="Gao C."/>
            <person name="Wu H."/>
            <person name="Li Y."/>
            <person name="Cui Y."/>
            <person name="Guo X."/>
            <person name="Zheng S."/>
            <person name="Wang B."/>
            <person name="Yu K."/>
            <person name="Liang Q."/>
            <person name="Yang W."/>
            <person name="Lou X."/>
            <person name="Chen J."/>
            <person name="Feng M."/>
            <person name="Jian J."/>
            <person name="Zhang X."/>
            <person name="Luo G."/>
            <person name="Jiang Y."/>
            <person name="Liu J."/>
            <person name="Wang Z."/>
            <person name="Sha Y."/>
            <person name="Zhang B."/>
            <person name="Wu H."/>
            <person name="Tang D."/>
            <person name="Shen Q."/>
            <person name="Xue P."/>
            <person name="Zou S."/>
            <person name="Wang X."/>
            <person name="Liu X."/>
            <person name="Wang F."/>
            <person name="Yang Y."/>
            <person name="An X."/>
            <person name="Dong Z."/>
            <person name="Zhang K."/>
            <person name="Zhang X."/>
            <person name="Luo M.C."/>
            <person name="Dvorak J."/>
            <person name="Tong Y."/>
            <person name="Wang J."/>
            <person name="Yang H."/>
            <person name="Li Z."/>
            <person name="Wang D."/>
            <person name="Zhang A."/>
            <person name="Wang J."/>
        </authorList>
    </citation>
    <scope>NUCLEOTIDE SEQUENCE</scope>
</reference>
<comment type="similarity">
    <text evidence="1 3">Belongs to the TBCA family.</text>
</comment>
<evidence type="ECO:0000256" key="3">
    <source>
        <dbReference type="RuleBase" id="RU364030"/>
    </source>
</evidence>
<dbReference type="OMA" id="MILDSHR"/>
<keyword evidence="3" id="KW-0206">Cytoskeleton</keyword>
<keyword evidence="2 3" id="KW-0143">Chaperone</keyword>
<dbReference type="EMBL" id="KD127747">
    <property type="protein sequence ID" value="EMS58838.1"/>
    <property type="molecule type" value="Genomic_DNA"/>
</dbReference>
<evidence type="ECO:0000256" key="2">
    <source>
        <dbReference type="ARBA" id="ARBA00023186"/>
    </source>
</evidence>
<gene>
    <name evidence="4" type="ORF">TRIUR3_34184</name>
</gene>
<dbReference type="AlphaFoldDB" id="M7Z6L7"/>
<organism evidence="4">
    <name type="scientific">Triticum urartu</name>
    <name type="common">Red wild einkorn</name>
    <name type="synonym">Crithodium urartu</name>
    <dbReference type="NCBI Taxonomy" id="4572"/>
    <lineage>
        <taxon>Eukaryota</taxon>
        <taxon>Viridiplantae</taxon>
        <taxon>Streptophyta</taxon>
        <taxon>Embryophyta</taxon>
        <taxon>Tracheophyta</taxon>
        <taxon>Spermatophyta</taxon>
        <taxon>Magnoliopsida</taxon>
        <taxon>Liliopsida</taxon>
        <taxon>Poales</taxon>
        <taxon>Poaceae</taxon>
        <taxon>BOP clade</taxon>
        <taxon>Pooideae</taxon>
        <taxon>Triticodae</taxon>
        <taxon>Triticeae</taxon>
        <taxon>Triticinae</taxon>
        <taxon>Triticum</taxon>
    </lineage>
</organism>